<evidence type="ECO:0000313" key="1">
    <source>
        <dbReference type="EMBL" id="MBA4453938.1"/>
    </source>
</evidence>
<keyword evidence="1" id="KW-0808">Transferase</keyword>
<gene>
    <name evidence="1" type="ORF">H2B05_03235</name>
</gene>
<proteinExistence type="predicted"/>
<organism evidence="1 2">
    <name type="scientific">Candidatus Nitrosomaritimum aestuariumsis</name>
    <dbReference type="NCBI Taxonomy" id="3342354"/>
    <lineage>
        <taxon>Archaea</taxon>
        <taxon>Nitrososphaerota</taxon>
        <taxon>Nitrososphaeria</taxon>
        <taxon>Nitrosopumilales</taxon>
        <taxon>Nitrosopumilaceae</taxon>
        <taxon>Candidatus Nitrosomaritimum</taxon>
    </lineage>
</organism>
<dbReference type="Proteomes" id="UP000526786">
    <property type="component" value="Unassembled WGS sequence"/>
</dbReference>
<evidence type="ECO:0000313" key="2">
    <source>
        <dbReference type="Proteomes" id="UP000526786"/>
    </source>
</evidence>
<accession>A0AC60W2W0</accession>
<protein>
    <submittedName>
        <fullName evidence="1">HAMP domain-containing histidine kinase</fullName>
    </submittedName>
</protein>
<comment type="caution">
    <text evidence="1">The sequence shown here is derived from an EMBL/GenBank/DDBJ whole genome shotgun (WGS) entry which is preliminary data.</text>
</comment>
<sequence length="300" mass="34004">TISENLFFDSTKIDSNSKELLFSHSQVIEFGHKQWFFTYSGTLPMVENPQNIRWLIPIMGYAMSLVLFYALLLLVKNMKLTKEMIKKERTSALGELAGRFSHDIRNPLSNINMALNLIQKDNDFASNEKVREKFQIISTNLERISHQVDDVLDFIRIHPIEKEELSLNSLIGDCIASITIPKNIKIDSPQKDLSFFGDPFQLQIAFKNILSNSIQAIGAKTGKITIRSKEDSNHLFIEFEDSGPGFVGLKNNEIFELLKTTKQTGTGLGLVSCKQIIENHKGSISVRENPTTFIIKIPKK</sequence>
<feature type="non-terminal residue" evidence="1">
    <location>
        <position position="1"/>
    </location>
</feature>
<dbReference type="EMBL" id="JACENC010000128">
    <property type="protein sequence ID" value="MBA4453938.1"/>
    <property type="molecule type" value="Genomic_DNA"/>
</dbReference>
<keyword evidence="1" id="KW-0418">Kinase</keyword>
<name>A0AC60W2W0_9ARCH</name>
<reference evidence="1 2" key="1">
    <citation type="journal article" date="2020" name="Appl. Environ. Microbiol.">
        <title>Genomic Characteristics of a Novel Species of Ammonia-Oxidizing Archaea from the Jiulong River Estuary.</title>
        <authorList>
            <person name="Zou D."/>
            <person name="Wan R."/>
            <person name="Han L."/>
            <person name="Xu M.N."/>
            <person name="Liu Y."/>
            <person name="Liu H."/>
            <person name="Kao S.J."/>
            <person name="Li M."/>
        </authorList>
    </citation>
    <scope>NUCLEOTIDE SEQUENCE [LARGE SCALE GENOMIC DNA]</scope>
    <source>
        <strain evidence="1">W2bin3</strain>
    </source>
</reference>